<feature type="region of interest" description="Disordered" evidence="1">
    <location>
        <begin position="719"/>
        <end position="766"/>
    </location>
</feature>
<dbReference type="OrthoDB" id="1928633at2759"/>
<dbReference type="PANTHER" id="PTHR46444">
    <property type="entry name" value="DCD (DEVELOPMENT AND CELL DEATH) DOMAIN PROTEIN-RELATED"/>
    <property type="match status" value="1"/>
</dbReference>
<dbReference type="PROSITE" id="PS51222">
    <property type="entry name" value="DCD"/>
    <property type="match status" value="1"/>
</dbReference>
<dbReference type="SMART" id="SM00767">
    <property type="entry name" value="DCD"/>
    <property type="match status" value="1"/>
</dbReference>
<feature type="domain" description="DCD" evidence="2">
    <location>
        <begin position="12"/>
        <end position="142"/>
    </location>
</feature>
<dbReference type="EMBL" id="SZYD01000001">
    <property type="protein sequence ID" value="KAD7478361.1"/>
    <property type="molecule type" value="Genomic_DNA"/>
</dbReference>
<dbReference type="PANTHER" id="PTHR46444:SF9">
    <property type="entry name" value="DCD (DEVELOPMENT AND CELL DEATH) DOMAIN PROTEIN"/>
    <property type="match status" value="1"/>
</dbReference>
<reference evidence="3 4" key="1">
    <citation type="submission" date="2019-05" db="EMBL/GenBank/DDBJ databases">
        <title>Mikania micrantha, genome provides insights into the molecular mechanism of rapid growth.</title>
        <authorList>
            <person name="Liu B."/>
        </authorList>
    </citation>
    <scope>NUCLEOTIDE SEQUENCE [LARGE SCALE GENOMIC DNA]</scope>
    <source>
        <strain evidence="3">NLD-2019</strain>
        <tissue evidence="3">Leaf</tissue>
    </source>
</reference>
<dbReference type="Proteomes" id="UP000326396">
    <property type="component" value="Linkage Group LG1"/>
</dbReference>
<feature type="compositionally biased region" description="Polar residues" evidence="1">
    <location>
        <begin position="690"/>
        <end position="704"/>
    </location>
</feature>
<dbReference type="AlphaFoldDB" id="A0A5N6Q314"/>
<comment type="caution">
    <text evidence="3">The sequence shown here is derived from an EMBL/GenBank/DDBJ whole genome shotgun (WGS) entry which is preliminary data.</text>
</comment>
<organism evidence="3 4">
    <name type="scientific">Mikania micrantha</name>
    <name type="common">bitter vine</name>
    <dbReference type="NCBI Taxonomy" id="192012"/>
    <lineage>
        <taxon>Eukaryota</taxon>
        <taxon>Viridiplantae</taxon>
        <taxon>Streptophyta</taxon>
        <taxon>Embryophyta</taxon>
        <taxon>Tracheophyta</taxon>
        <taxon>Spermatophyta</taxon>
        <taxon>Magnoliopsida</taxon>
        <taxon>eudicotyledons</taxon>
        <taxon>Gunneridae</taxon>
        <taxon>Pentapetalae</taxon>
        <taxon>asterids</taxon>
        <taxon>campanulids</taxon>
        <taxon>Asterales</taxon>
        <taxon>Asteraceae</taxon>
        <taxon>Asteroideae</taxon>
        <taxon>Heliantheae alliance</taxon>
        <taxon>Eupatorieae</taxon>
        <taxon>Mikania</taxon>
    </lineage>
</organism>
<evidence type="ECO:0000256" key="1">
    <source>
        <dbReference type="SAM" id="MobiDB-lite"/>
    </source>
</evidence>
<dbReference type="InterPro" id="IPR013989">
    <property type="entry name" value="Dev_and_cell_death_domain"/>
</dbReference>
<dbReference type="Pfam" id="PF10539">
    <property type="entry name" value="Dev_Cell_Death"/>
    <property type="match status" value="1"/>
</dbReference>
<feature type="region of interest" description="Disordered" evidence="1">
    <location>
        <begin position="491"/>
        <end position="517"/>
    </location>
</feature>
<name>A0A5N6Q314_9ASTR</name>
<sequence>MGYNCSSAQGKIPKTGAIFMSNIKTMEECLERKLFGLPSGLSDFVLHVKEGMMLFLFEFERRLLYGVYRATCDGEINIEPKAFRSSGKHFPAQVRFTTVWDCSPLAENEFKDVIRDNYFSGKKFNFGLNEKQVSKLMKLFRSNILSNNHHKRNIWRHDDKPSEGKARSHDLRKDLRHRLRSDSCDFRGDEVKVDDNMYINKHIMESRRKDSRKDFLADYMTEKDEFDDCGRHDILGKHFDPREKHIEDDYMDVFSRPHRMHLEEIGVGSSGFLGDGENNDLIAYNRLQDEYKVREGFWGSLDEQSLTNRIFSPFNQKVYSNSDPTRIDVPDIELSPPCFDDGSSFIPIANDRPFYPSPKDIPIANDRPFYPSPKDIHASKSLPYYSHDEESIRYDDDPGSQSSIFPKFISRNLSFDDDLRAHEVDPIDYDKRFYEAHENQHLFGTTNKRASVFSRISSTLRHEEQAFENDEKHELNSSVDKVMKMLEKVASNPTKRKGKRSLVVKQDDDDNSVDSKMEDHGFLDVNLEVDADVALEEVEGESTFQETRLVNFKRRKKSNKRIDDAYKESSECLVGATSDVGPIETDQLMGMYRKRRKLVRPSFVEKNLIPDGESAQEQNTVSENNSVSMKVVETSEKVDTFINSTNDIVTVPSSFENTLDGSNITKTGIESSEKVDAFINSMDDTITVLENTPGDSNSTKVGTESSEKVDASTKLIDLNMLPTEDESSSSKDDTNSAKASHGSLHMSTAECEKKGKEGVGNTENRLASSVFVEVVPPKDDQKMCGWIEW</sequence>
<evidence type="ECO:0000313" key="4">
    <source>
        <dbReference type="Proteomes" id="UP000326396"/>
    </source>
</evidence>
<gene>
    <name evidence="3" type="ORF">E3N88_01497</name>
</gene>
<evidence type="ECO:0000259" key="2">
    <source>
        <dbReference type="PROSITE" id="PS51222"/>
    </source>
</evidence>
<protein>
    <recommendedName>
        <fullName evidence="2">DCD domain-containing protein</fullName>
    </recommendedName>
</protein>
<proteinExistence type="predicted"/>
<evidence type="ECO:0000313" key="3">
    <source>
        <dbReference type="EMBL" id="KAD7478361.1"/>
    </source>
</evidence>
<keyword evidence="4" id="KW-1185">Reference proteome</keyword>
<accession>A0A5N6Q314</accession>
<feature type="region of interest" description="Disordered" evidence="1">
    <location>
        <begin position="690"/>
        <end position="709"/>
    </location>
</feature>